<accession>B4JQQ8</accession>
<evidence type="ECO:0000313" key="5">
    <source>
        <dbReference type="Proteomes" id="UP000001070"/>
    </source>
</evidence>
<dbReference type="FunCoup" id="B4JQQ8">
    <property type="interactions" value="35"/>
</dbReference>
<evidence type="ECO:0000256" key="2">
    <source>
        <dbReference type="SAM" id="MobiDB-lite"/>
    </source>
</evidence>
<dbReference type="GO" id="GO:0006352">
    <property type="term" value="P:DNA-templated transcription initiation"/>
    <property type="evidence" value="ECO:0007669"/>
    <property type="project" value="InterPro"/>
</dbReference>
<feature type="compositionally biased region" description="Low complexity" evidence="2">
    <location>
        <begin position="17"/>
        <end position="37"/>
    </location>
</feature>
<dbReference type="GO" id="GO:0046982">
    <property type="term" value="F:protein heterodimerization activity"/>
    <property type="evidence" value="ECO:0007669"/>
    <property type="project" value="InterPro"/>
</dbReference>
<dbReference type="STRING" id="7222.B4JQQ8"/>
<dbReference type="InterPro" id="IPR003228">
    <property type="entry name" value="TFIID_TAF12_dom"/>
</dbReference>
<evidence type="ECO:0000256" key="1">
    <source>
        <dbReference type="ARBA" id="ARBA00017484"/>
    </source>
</evidence>
<dbReference type="OMA" id="LDDQGCD"/>
<dbReference type="eggNOG" id="KOG1142">
    <property type="taxonomic scope" value="Eukaryota"/>
</dbReference>
<dbReference type="Gene3D" id="1.10.20.10">
    <property type="entry name" value="Histone, subunit A"/>
    <property type="match status" value="1"/>
</dbReference>
<dbReference type="KEGG" id="dgr:6566649"/>
<evidence type="ECO:0000313" key="4">
    <source>
        <dbReference type="EMBL" id="EDV99238.1"/>
    </source>
</evidence>
<gene>
    <name evidence="4" type="primary">Dgri\GH13137</name>
    <name evidence="4" type="ORF">Dgri_GH13137</name>
</gene>
<dbReference type="InterPro" id="IPR009072">
    <property type="entry name" value="Histone-fold"/>
</dbReference>
<keyword evidence="5" id="KW-1185">Reference proteome</keyword>
<protein>
    <recommendedName>
        <fullName evidence="1">Transcription initiation factor TFIID subunit 12</fullName>
    </recommendedName>
</protein>
<dbReference type="InParanoid" id="B4JQQ8"/>
<dbReference type="Pfam" id="PF03847">
    <property type="entry name" value="TFIID_20kDa"/>
    <property type="match status" value="1"/>
</dbReference>
<name>B4JQQ8_DROGR</name>
<feature type="region of interest" description="Disordered" evidence="2">
    <location>
        <begin position="17"/>
        <end position="38"/>
    </location>
</feature>
<dbReference type="EMBL" id="CH916372">
    <property type="protein sequence ID" value="EDV99238.1"/>
    <property type="molecule type" value="Genomic_DNA"/>
</dbReference>
<sequence length="132" mass="14770">MNNFPWFDELPDNYTDLSSGNESESSAFSLSSSGKSNQAASDKEHLCSSSTKCHIIGVANLNRFIKKIDKAASMDDQAADLVAKCVNTFVKDVSMRLVTLAKYRNAEPSTLDLKFTLKREYNMEFPHTTNFE</sequence>
<dbReference type="HOGENOM" id="CLU_1857407_0_0_1"/>
<proteinExistence type="predicted"/>
<dbReference type="SUPFAM" id="SSF47113">
    <property type="entry name" value="Histone-fold"/>
    <property type="match status" value="1"/>
</dbReference>
<evidence type="ECO:0000259" key="3">
    <source>
        <dbReference type="Pfam" id="PF03847"/>
    </source>
</evidence>
<organism evidence="5">
    <name type="scientific">Drosophila grimshawi</name>
    <name type="common">Hawaiian fruit fly</name>
    <name type="synonym">Idiomyia grimshawi</name>
    <dbReference type="NCBI Taxonomy" id="7222"/>
    <lineage>
        <taxon>Eukaryota</taxon>
        <taxon>Metazoa</taxon>
        <taxon>Ecdysozoa</taxon>
        <taxon>Arthropoda</taxon>
        <taxon>Hexapoda</taxon>
        <taxon>Insecta</taxon>
        <taxon>Pterygota</taxon>
        <taxon>Neoptera</taxon>
        <taxon>Endopterygota</taxon>
        <taxon>Diptera</taxon>
        <taxon>Brachycera</taxon>
        <taxon>Muscomorpha</taxon>
        <taxon>Ephydroidea</taxon>
        <taxon>Drosophilidae</taxon>
        <taxon>Drosophila</taxon>
        <taxon>Hawaiian Drosophila</taxon>
    </lineage>
</organism>
<dbReference type="GO" id="GO:0005669">
    <property type="term" value="C:transcription factor TFIID complex"/>
    <property type="evidence" value="ECO:0007669"/>
    <property type="project" value="InterPro"/>
</dbReference>
<dbReference type="OrthoDB" id="2193432at2759"/>
<feature type="domain" description="Transcription initiation factor TFIID subunit 12" evidence="3">
    <location>
        <begin position="60"/>
        <end position="123"/>
    </location>
</feature>
<dbReference type="Proteomes" id="UP000001070">
    <property type="component" value="Unassembled WGS sequence"/>
</dbReference>
<dbReference type="AlphaFoldDB" id="B4JQQ8"/>
<dbReference type="PhylomeDB" id="B4JQQ8"/>
<reference evidence="4 5" key="1">
    <citation type="journal article" date="2007" name="Nature">
        <title>Evolution of genes and genomes on the Drosophila phylogeny.</title>
        <authorList>
            <consortium name="Drosophila 12 Genomes Consortium"/>
            <person name="Clark A.G."/>
            <person name="Eisen M.B."/>
            <person name="Smith D.R."/>
            <person name="Bergman C.M."/>
            <person name="Oliver B."/>
            <person name="Markow T.A."/>
            <person name="Kaufman T.C."/>
            <person name="Kellis M."/>
            <person name="Gelbart W."/>
            <person name="Iyer V.N."/>
            <person name="Pollard D.A."/>
            <person name="Sackton T.B."/>
            <person name="Larracuente A.M."/>
            <person name="Singh N.D."/>
            <person name="Abad J.P."/>
            <person name="Abt D.N."/>
            <person name="Adryan B."/>
            <person name="Aguade M."/>
            <person name="Akashi H."/>
            <person name="Anderson W.W."/>
            <person name="Aquadro C.F."/>
            <person name="Ardell D.H."/>
            <person name="Arguello R."/>
            <person name="Artieri C.G."/>
            <person name="Barbash D.A."/>
            <person name="Barker D."/>
            <person name="Barsanti P."/>
            <person name="Batterham P."/>
            <person name="Batzoglou S."/>
            <person name="Begun D."/>
            <person name="Bhutkar A."/>
            <person name="Blanco E."/>
            <person name="Bosak S.A."/>
            <person name="Bradley R.K."/>
            <person name="Brand A.D."/>
            <person name="Brent M.R."/>
            <person name="Brooks A.N."/>
            <person name="Brown R.H."/>
            <person name="Butlin R.K."/>
            <person name="Caggese C."/>
            <person name="Calvi B.R."/>
            <person name="Bernardo de Carvalho A."/>
            <person name="Caspi A."/>
            <person name="Castrezana S."/>
            <person name="Celniker S.E."/>
            <person name="Chang J.L."/>
            <person name="Chapple C."/>
            <person name="Chatterji S."/>
            <person name="Chinwalla A."/>
            <person name="Civetta A."/>
            <person name="Clifton S.W."/>
            <person name="Comeron J.M."/>
            <person name="Costello J.C."/>
            <person name="Coyne J.A."/>
            <person name="Daub J."/>
            <person name="David R.G."/>
            <person name="Delcher A.L."/>
            <person name="Delehaunty K."/>
            <person name="Do C.B."/>
            <person name="Ebling H."/>
            <person name="Edwards K."/>
            <person name="Eickbush T."/>
            <person name="Evans J.D."/>
            <person name="Filipski A."/>
            <person name="Findeiss S."/>
            <person name="Freyhult E."/>
            <person name="Fulton L."/>
            <person name="Fulton R."/>
            <person name="Garcia A.C."/>
            <person name="Gardiner A."/>
            <person name="Garfield D.A."/>
            <person name="Garvin B.E."/>
            <person name="Gibson G."/>
            <person name="Gilbert D."/>
            <person name="Gnerre S."/>
            <person name="Godfrey J."/>
            <person name="Good R."/>
            <person name="Gotea V."/>
            <person name="Gravely B."/>
            <person name="Greenberg A.J."/>
            <person name="Griffiths-Jones S."/>
            <person name="Gross S."/>
            <person name="Guigo R."/>
            <person name="Gustafson E.A."/>
            <person name="Haerty W."/>
            <person name="Hahn M.W."/>
            <person name="Halligan D.L."/>
            <person name="Halpern A.L."/>
            <person name="Halter G.M."/>
            <person name="Han M.V."/>
            <person name="Heger A."/>
            <person name="Hillier L."/>
            <person name="Hinrichs A.S."/>
            <person name="Holmes I."/>
            <person name="Hoskins R.A."/>
            <person name="Hubisz M.J."/>
            <person name="Hultmark D."/>
            <person name="Huntley M.A."/>
            <person name="Jaffe D.B."/>
            <person name="Jagadeeshan S."/>
            <person name="Jeck W.R."/>
            <person name="Johnson J."/>
            <person name="Jones C.D."/>
            <person name="Jordan W.C."/>
            <person name="Karpen G.H."/>
            <person name="Kataoka E."/>
            <person name="Keightley P.D."/>
            <person name="Kheradpour P."/>
            <person name="Kirkness E.F."/>
            <person name="Koerich L.B."/>
            <person name="Kristiansen K."/>
            <person name="Kudrna D."/>
            <person name="Kulathinal R.J."/>
            <person name="Kumar S."/>
            <person name="Kwok R."/>
            <person name="Lander E."/>
            <person name="Langley C.H."/>
            <person name="Lapoint R."/>
            <person name="Lazzaro B.P."/>
            <person name="Lee S.J."/>
            <person name="Levesque L."/>
            <person name="Li R."/>
            <person name="Lin C.F."/>
            <person name="Lin M.F."/>
            <person name="Lindblad-Toh K."/>
            <person name="Llopart A."/>
            <person name="Long M."/>
            <person name="Low L."/>
            <person name="Lozovsky E."/>
            <person name="Lu J."/>
            <person name="Luo M."/>
            <person name="Machado C.A."/>
            <person name="Makalowski W."/>
            <person name="Marzo M."/>
            <person name="Matsuda M."/>
            <person name="Matzkin L."/>
            <person name="McAllister B."/>
            <person name="McBride C.S."/>
            <person name="McKernan B."/>
            <person name="McKernan K."/>
            <person name="Mendez-Lago M."/>
            <person name="Minx P."/>
            <person name="Mollenhauer M.U."/>
            <person name="Montooth K."/>
            <person name="Mount S.M."/>
            <person name="Mu X."/>
            <person name="Myers E."/>
            <person name="Negre B."/>
            <person name="Newfeld S."/>
            <person name="Nielsen R."/>
            <person name="Noor M.A."/>
            <person name="O'Grady P."/>
            <person name="Pachter L."/>
            <person name="Papaceit M."/>
            <person name="Parisi M.J."/>
            <person name="Parisi M."/>
            <person name="Parts L."/>
            <person name="Pedersen J.S."/>
            <person name="Pesole G."/>
            <person name="Phillippy A.M."/>
            <person name="Ponting C.P."/>
            <person name="Pop M."/>
            <person name="Porcelli D."/>
            <person name="Powell J.R."/>
            <person name="Prohaska S."/>
            <person name="Pruitt K."/>
            <person name="Puig M."/>
            <person name="Quesneville H."/>
            <person name="Ram K.R."/>
            <person name="Rand D."/>
            <person name="Rasmussen M.D."/>
            <person name="Reed L.K."/>
            <person name="Reenan R."/>
            <person name="Reily A."/>
            <person name="Remington K.A."/>
            <person name="Rieger T.T."/>
            <person name="Ritchie M.G."/>
            <person name="Robin C."/>
            <person name="Rogers Y.H."/>
            <person name="Rohde C."/>
            <person name="Rozas J."/>
            <person name="Rubenfield M.J."/>
            <person name="Ruiz A."/>
            <person name="Russo S."/>
            <person name="Salzberg S.L."/>
            <person name="Sanchez-Gracia A."/>
            <person name="Saranga D.J."/>
            <person name="Sato H."/>
            <person name="Schaeffer S.W."/>
            <person name="Schatz M.C."/>
            <person name="Schlenke T."/>
            <person name="Schwartz R."/>
            <person name="Segarra C."/>
            <person name="Singh R.S."/>
            <person name="Sirot L."/>
            <person name="Sirota M."/>
            <person name="Sisneros N.B."/>
            <person name="Smith C.D."/>
            <person name="Smith T.F."/>
            <person name="Spieth J."/>
            <person name="Stage D.E."/>
            <person name="Stark A."/>
            <person name="Stephan W."/>
            <person name="Strausberg R.L."/>
            <person name="Strempel S."/>
            <person name="Sturgill D."/>
            <person name="Sutton G."/>
            <person name="Sutton G.G."/>
            <person name="Tao W."/>
            <person name="Teichmann S."/>
            <person name="Tobari Y.N."/>
            <person name="Tomimura Y."/>
            <person name="Tsolas J.M."/>
            <person name="Valente V.L."/>
            <person name="Venter E."/>
            <person name="Venter J.C."/>
            <person name="Vicario S."/>
            <person name="Vieira F.G."/>
            <person name="Vilella A.J."/>
            <person name="Villasante A."/>
            <person name="Walenz B."/>
            <person name="Wang J."/>
            <person name="Wasserman M."/>
            <person name="Watts T."/>
            <person name="Wilson D."/>
            <person name="Wilson R.K."/>
            <person name="Wing R.A."/>
            <person name="Wolfner M.F."/>
            <person name="Wong A."/>
            <person name="Wong G.K."/>
            <person name="Wu C.I."/>
            <person name="Wu G."/>
            <person name="Yamamoto D."/>
            <person name="Yang H.P."/>
            <person name="Yang S.P."/>
            <person name="Yorke J.A."/>
            <person name="Yoshida K."/>
            <person name="Zdobnov E."/>
            <person name="Zhang P."/>
            <person name="Zhang Y."/>
            <person name="Zimin A.V."/>
            <person name="Baldwin J."/>
            <person name="Abdouelleil A."/>
            <person name="Abdulkadir J."/>
            <person name="Abebe A."/>
            <person name="Abera B."/>
            <person name="Abreu J."/>
            <person name="Acer S.C."/>
            <person name="Aftuck L."/>
            <person name="Alexander A."/>
            <person name="An P."/>
            <person name="Anderson E."/>
            <person name="Anderson S."/>
            <person name="Arachi H."/>
            <person name="Azer M."/>
            <person name="Bachantsang P."/>
            <person name="Barry A."/>
            <person name="Bayul T."/>
            <person name="Berlin A."/>
            <person name="Bessette D."/>
            <person name="Bloom T."/>
            <person name="Blye J."/>
            <person name="Boguslavskiy L."/>
            <person name="Bonnet C."/>
            <person name="Boukhgalter B."/>
            <person name="Bourzgui I."/>
            <person name="Brown A."/>
            <person name="Cahill P."/>
            <person name="Channer S."/>
            <person name="Cheshatsang Y."/>
            <person name="Chuda L."/>
            <person name="Citroen M."/>
            <person name="Collymore A."/>
            <person name="Cooke P."/>
            <person name="Costello M."/>
            <person name="D'Aco K."/>
            <person name="Daza R."/>
            <person name="De Haan G."/>
            <person name="DeGray S."/>
            <person name="DeMaso C."/>
            <person name="Dhargay N."/>
            <person name="Dooley K."/>
            <person name="Dooley E."/>
            <person name="Doricent M."/>
            <person name="Dorje P."/>
            <person name="Dorjee K."/>
            <person name="Dupes A."/>
            <person name="Elong R."/>
            <person name="Falk J."/>
            <person name="Farina A."/>
            <person name="Faro S."/>
            <person name="Ferguson D."/>
            <person name="Fisher S."/>
            <person name="Foley C.D."/>
            <person name="Franke A."/>
            <person name="Friedrich D."/>
            <person name="Gadbois L."/>
            <person name="Gearin G."/>
            <person name="Gearin C.R."/>
            <person name="Giannoukos G."/>
            <person name="Goode T."/>
            <person name="Graham J."/>
            <person name="Grandbois E."/>
            <person name="Grewal S."/>
            <person name="Gyaltsen K."/>
            <person name="Hafez N."/>
            <person name="Hagos B."/>
            <person name="Hall J."/>
            <person name="Henson C."/>
            <person name="Hollinger A."/>
            <person name="Honan T."/>
            <person name="Huard M.D."/>
            <person name="Hughes L."/>
            <person name="Hurhula B."/>
            <person name="Husby M.E."/>
            <person name="Kamat A."/>
            <person name="Kanga B."/>
            <person name="Kashin S."/>
            <person name="Khazanovich D."/>
            <person name="Kisner P."/>
            <person name="Lance K."/>
            <person name="Lara M."/>
            <person name="Lee W."/>
            <person name="Lennon N."/>
            <person name="Letendre F."/>
            <person name="LeVine R."/>
            <person name="Lipovsky A."/>
            <person name="Liu X."/>
            <person name="Liu J."/>
            <person name="Liu S."/>
            <person name="Lokyitsang T."/>
            <person name="Lokyitsang Y."/>
            <person name="Lubonja R."/>
            <person name="Lui A."/>
            <person name="MacDonald P."/>
            <person name="Magnisalis V."/>
            <person name="Maru K."/>
            <person name="Matthews C."/>
            <person name="McCusker W."/>
            <person name="McDonough S."/>
            <person name="Mehta T."/>
            <person name="Meldrim J."/>
            <person name="Meneus L."/>
            <person name="Mihai O."/>
            <person name="Mihalev A."/>
            <person name="Mihova T."/>
            <person name="Mittelman R."/>
            <person name="Mlenga V."/>
            <person name="Montmayeur A."/>
            <person name="Mulrain L."/>
            <person name="Navidi A."/>
            <person name="Naylor J."/>
            <person name="Negash T."/>
            <person name="Nguyen T."/>
            <person name="Nguyen N."/>
            <person name="Nicol R."/>
            <person name="Norbu C."/>
            <person name="Norbu N."/>
            <person name="Novod N."/>
            <person name="O'Neill B."/>
            <person name="Osman S."/>
            <person name="Markiewicz E."/>
            <person name="Oyono O.L."/>
            <person name="Patti C."/>
            <person name="Phunkhang P."/>
            <person name="Pierre F."/>
            <person name="Priest M."/>
            <person name="Raghuraman S."/>
            <person name="Rege F."/>
            <person name="Reyes R."/>
            <person name="Rise C."/>
            <person name="Rogov P."/>
            <person name="Ross K."/>
            <person name="Ryan E."/>
            <person name="Settipalli S."/>
            <person name="Shea T."/>
            <person name="Sherpa N."/>
            <person name="Shi L."/>
            <person name="Shih D."/>
            <person name="Sparrow T."/>
            <person name="Spaulding J."/>
            <person name="Stalker J."/>
            <person name="Stange-Thomann N."/>
            <person name="Stavropoulos S."/>
            <person name="Stone C."/>
            <person name="Strader C."/>
            <person name="Tesfaye S."/>
            <person name="Thomson T."/>
            <person name="Thoulutsang Y."/>
            <person name="Thoulutsang D."/>
            <person name="Topham K."/>
            <person name="Topping I."/>
            <person name="Tsamla T."/>
            <person name="Vassiliev H."/>
            <person name="Vo A."/>
            <person name="Wangchuk T."/>
            <person name="Wangdi T."/>
            <person name="Weiand M."/>
            <person name="Wilkinson J."/>
            <person name="Wilson A."/>
            <person name="Yadav S."/>
            <person name="Young G."/>
            <person name="Yu Q."/>
            <person name="Zembek L."/>
            <person name="Zhong D."/>
            <person name="Zimmer A."/>
            <person name="Zwirko Z."/>
            <person name="Jaffe D.B."/>
            <person name="Alvarez P."/>
            <person name="Brockman W."/>
            <person name="Butler J."/>
            <person name="Chin C."/>
            <person name="Gnerre S."/>
            <person name="Grabherr M."/>
            <person name="Kleber M."/>
            <person name="Mauceli E."/>
            <person name="MacCallum I."/>
        </authorList>
    </citation>
    <scope>NUCLEOTIDE SEQUENCE [LARGE SCALE GENOMIC DNA]</scope>
    <source>
        <strain evidence="5">Tucson 15287-2541.00</strain>
    </source>
</reference>